<keyword evidence="2" id="KW-1185">Reference proteome</keyword>
<dbReference type="Pfam" id="PF12937">
    <property type="entry name" value="F-box-like"/>
    <property type="match status" value="1"/>
</dbReference>
<protein>
    <submittedName>
        <fullName evidence="3">Uncharacterized protein LOC113212276 isoform X1</fullName>
    </submittedName>
</protein>
<organism evidence="2 3">
    <name type="scientific">Frankliniella occidentalis</name>
    <name type="common">Western flower thrips</name>
    <name type="synonym">Euthrips occidentalis</name>
    <dbReference type="NCBI Taxonomy" id="133901"/>
    <lineage>
        <taxon>Eukaryota</taxon>
        <taxon>Metazoa</taxon>
        <taxon>Ecdysozoa</taxon>
        <taxon>Arthropoda</taxon>
        <taxon>Hexapoda</taxon>
        <taxon>Insecta</taxon>
        <taxon>Pterygota</taxon>
        <taxon>Neoptera</taxon>
        <taxon>Paraneoptera</taxon>
        <taxon>Thysanoptera</taxon>
        <taxon>Terebrantia</taxon>
        <taxon>Thripoidea</taxon>
        <taxon>Thripidae</taxon>
        <taxon>Frankliniella</taxon>
    </lineage>
</organism>
<dbReference type="GeneID" id="113212276"/>
<evidence type="ECO:0000313" key="3">
    <source>
        <dbReference type="RefSeq" id="XP_026286686.1"/>
    </source>
</evidence>
<reference evidence="3" key="1">
    <citation type="submission" date="2025-08" db="UniProtKB">
        <authorList>
            <consortium name="RefSeq"/>
        </authorList>
    </citation>
    <scope>IDENTIFICATION</scope>
    <source>
        <tissue evidence="3">Whole organism</tissue>
    </source>
</reference>
<sequence length="468" mass="52486">MEQLPDDVVLQVFRLVGVDDLFTCRLVCKRFGALALHPAVWRHRSFDGPYYKFLIKDGPKKMCRLLRLAPRLASMTVSVKSTPDHHLALYASTRCAVRRLNLRVGEAGGVPAALIVRNQEALGQLKIVEVTFYTTWADAAVLLGALASTSVEKLDVECFNLIGELSAGSMHTSVARPSLKYFKCLLSSKSQPFVDLVLAGHAASLEEVRLGDDDDHITISTGLLPASMPKLRVLTCSLLPGMETLARSLRKVTLHVTPDMRPGVLGATEMLRRASKLRVLTLKYSPAARSPAYVGVDLVEALGCSGRSAVEVLEINNDYENERESEENDDGVEFLPQLQPLVRTLPFLPCLRYLELTVYVPPDELLLAITPETLPVLRNLKLHPMRWLPARCAHDWRHKDSVQTLLSVNPVLKFSVYTLPYCLKGQRESCGSCAQGCHNTLWEWDWEVEYDEDNDVTRLDYQEWIHIR</sequence>
<evidence type="ECO:0000259" key="1">
    <source>
        <dbReference type="PROSITE" id="PS50181"/>
    </source>
</evidence>
<dbReference type="SMART" id="SM00256">
    <property type="entry name" value="FBOX"/>
    <property type="match status" value="1"/>
</dbReference>
<accession>A0A6J1T7Q7</accession>
<dbReference type="KEGG" id="foc:113212276"/>
<dbReference type="SUPFAM" id="SSF81383">
    <property type="entry name" value="F-box domain"/>
    <property type="match status" value="1"/>
</dbReference>
<dbReference type="InterPro" id="IPR036047">
    <property type="entry name" value="F-box-like_dom_sf"/>
</dbReference>
<proteinExistence type="predicted"/>
<dbReference type="InterPro" id="IPR001810">
    <property type="entry name" value="F-box_dom"/>
</dbReference>
<dbReference type="PROSITE" id="PS50181">
    <property type="entry name" value="FBOX"/>
    <property type="match status" value="1"/>
</dbReference>
<evidence type="ECO:0000313" key="2">
    <source>
        <dbReference type="Proteomes" id="UP000504606"/>
    </source>
</evidence>
<dbReference type="AlphaFoldDB" id="A0A6J1T7Q7"/>
<dbReference type="Gene3D" id="1.20.1280.50">
    <property type="match status" value="1"/>
</dbReference>
<gene>
    <name evidence="3" type="primary">LOC113212276</name>
</gene>
<dbReference type="RefSeq" id="XP_026286686.1">
    <property type="nucleotide sequence ID" value="XM_026430901.2"/>
</dbReference>
<dbReference type="Proteomes" id="UP000504606">
    <property type="component" value="Unplaced"/>
</dbReference>
<dbReference type="OrthoDB" id="9856535at2759"/>
<feature type="domain" description="F-box" evidence="1">
    <location>
        <begin position="1"/>
        <end position="44"/>
    </location>
</feature>
<name>A0A6J1T7Q7_FRAOC</name>